<name>A0A3S0KP77_9BACI</name>
<gene>
    <name evidence="1" type="ORF">EKG37_04550</name>
</gene>
<dbReference type="EMBL" id="RXNT01000003">
    <property type="protein sequence ID" value="RTR35159.1"/>
    <property type="molecule type" value="Genomic_DNA"/>
</dbReference>
<dbReference type="OrthoDB" id="2819557at2"/>
<dbReference type="Proteomes" id="UP000271374">
    <property type="component" value="Unassembled WGS sequence"/>
</dbReference>
<sequence length="301" mass="33675">MKFLMKHKLFISLIGVILLAIASIGTLAYFSKSFTSDGNAAAAAKFNVEAVNAQGELIGDGQFDLGEDFYPGMKTLEAYSFEINKNKTEVPVEYTVQLTPSGKLFSKNTPIKLSLQRSINNEWVDVDYSTTIRPESKTESYRVLVDWPHSDNDIDFQGKNGNIKLEVLATQVDEDEVATPPYTSGDISFKATPNGSTFTTSNKTVNVYKNEQGKKVIEVTMGEGSGTFEQKVGNFKIIESVEGKTTWYRVYTDKEYYASETQIWRVSEVDTSVKGVLRLNKINGPYLSIESQELYNWFTGK</sequence>
<dbReference type="RefSeq" id="WP_126406820.1">
    <property type="nucleotide sequence ID" value="NZ_RXNT01000003.1"/>
</dbReference>
<accession>A0A3S0KP77</accession>
<reference evidence="1 2" key="1">
    <citation type="submission" date="2018-12" db="EMBL/GenBank/DDBJ databases">
        <title>Bacillus yapensis draft genome sequence.</title>
        <authorList>
            <person name="Yu L."/>
            <person name="Xu X."/>
            <person name="Tang X."/>
        </authorList>
    </citation>
    <scope>NUCLEOTIDE SEQUENCE [LARGE SCALE GENOMIC DNA]</scope>
    <source>
        <strain evidence="1 2">XXST-01</strain>
    </source>
</reference>
<protein>
    <submittedName>
        <fullName evidence="1">Uncharacterized protein</fullName>
    </submittedName>
</protein>
<organism evidence="1 2">
    <name type="scientific">Bacillus yapensis</name>
    <dbReference type="NCBI Taxonomy" id="2492960"/>
    <lineage>
        <taxon>Bacteria</taxon>
        <taxon>Bacillati</taxon>
        <taxon>Bacillota</taxon>
        <taxon>Bacilli</taxon>
        <taxon>Bacillales</taxon>
        <taxon>Bacillaceae</taxon>
        <taxon>Bacillus</taxon>
    </lineage>
</organism>
<evidence type="ECO:0000313" key="2">
    <source>
        <dbReference type="Proteomes" id="UP000271374"/>
    </source>
</evidence>
<comment type="caution">
    <text evidence="1">The sequence shown here is derived from an EMBL/GenBank/DDBJ whole genome shotgun (WGS) entry which is preliminary data.</text>
</comment>
<evidence type="ECO:0000313" key="1">
    <source>
        <dbReference type="EMBL" id="RTR35159.1"/>
    </source>
</evidence>
<dbReference type="AlphaFoldDB" id="A0A3S0KP77"/>
<keyword evidence="2" id="KW-1185">Reference proteome</keyword>
<proteinExistence type="predicted"/>